<name>A0A927IAH7_9ACTN</name>
<dbReference type="RefSeq" id="WP_191208839.1">
    <property type="nucleotide sequence ID" value="NZ_BAABKL010000018.1"/>
</dbReference>
<dbReference type="GO" id="GO:0052621">
    <property type="term" value="F:diguanylate cyclase activity"/>
    <property type="evidence" value="ECO:0007669"/>
    <property type="project" value="TreeGrafter"/>
</dbReference>
<evidence type="ECO:0000259" key="2">
    <source>
        <dbReference type="PROSITE" id="PS50887"/>
    </source>
</evidence>
<feature type="compositionally biased region" description="Basic and acidic residues" evidence="1">
    <location>
        <begin position="204"/>
        <end position="213"/>
    </location>
</feature>
<dbReference type="Proteomes" id="UP000632289">
    <property type="component" value="Unassembled WGS sequence"/>
</dbReference>
<dbReference type="EMBL" id="JACXYU010000003">
    <property type="protein sequence ID" value="MBD3931528.1"/>
    <property type="molecule type" value="Genomic_DNA"/>
</dbReference>
<protein>
    <submittedName>
        <fullName evidence="3">GGDEF domain-containing protein</fullName>
    </submittedName>
</protein>
<feature type="compositionally biased region" description="Low complexity" evidence="1">
    <location>
        <begin position="10"/>
        <end position="21"/>
    </location>
</feature>
<gene>
    <name evidence="3" type="ORF">IF129_08115</name>
</gene>
<accession>A0A927IAH7</accession>
<dbReference type="AlphaFoldDB" id="A0A927IAH7"/>
<dbReference type="PANTHER" id="PTHR45138:SF9">
    <property type="entry name" value="DIGUANYLATE CYCLASE DGCM-RELATED"/>
    <property type="match status" value="1"/>
</dbReference>
<feature type="region of interest" description="Disordered" evidence="1">
    <location>
        <begin position="1"/>
        <end position="32"/>
    </location>
</feature>
<dbReference type="PANTHER" id="PTHR45138">
    <property type="entry name" value="REGULATORY COMPONENTS OF SENSORY TRANSDUCTION SYSTEM"/>
    <property type="match status" value="1"/>
</dbReference>
<dbReference type="Gene3D" id="3.30.70.270">
    <property type="match status" value="1"/>
</dbReference>
<dbReference type="SMART" id="SM00267">
    <property type="entry name" value="GGDEF"/>
    <property type="match status" value="1"/>
</dbReference>
<dbReference type="InterPro" id="IPR000160">
    <property type="entry name" value="GGDEF_dom"/>
</dbReference>
<feature type="region of interest" description="Disordered" evidence="1">
    <location>
        <begin position="203"/>
        <end position="244"/>
    </location>
</feature>
<organism evidence="3 4">
    <name type="scientific">Streptomyces chumphonensis</name>
    <dbReference type="NCBI Taxonomy" id="1214925"/>
    <lineage>
        <taxon>Bacteria</taxon>
        <taxon>Bacillati</taxon>
        <taxon>Actinomycetota</taxon>
        <taxon>Actinomycetes</taxon>
        <taxon>Kitasatosporales</taxon>
        <taxon>Streptomycetaceae</taxon>
        <taxon>Streptomyces</taxon>
    </lineage>
</organism>
<feature type="compositionally biased region" description="Basic and acidic residues" evidence="1">
    <location>
        <begin position="221"/>
        <end position="243"/>
    </location>
</feature>
<dbReference type="NCBIfam" id="TIGR00254">
    <property type="entry name" value="GGDEF"/>
    <property type="match status" value="1"/>
</dbReference>
<dbReference type="SUPFAM" id="SSF55073">
    <property type="entry name" value="Nucleotide cyclase"/>
    <property type="match status" value="1"/>
</dbReference>
<evidence type="ECO:0000256" key="1">
    <source>
        <dbReference type="SAM" id="MobiDB-lite"/>
    </source>
</evidence>
<keyword evidence="4" id="KW-1185">Reference proteome</keyword>
<comment type="caution">
    <text evidence="3">The sequence shown here is derived from an EMBL/GenBank/DDBJ whole genome shotgun (WGS) entry which is preliminary data.</text>
</comment>
<dbReference type="InterPro" id="IPR050469">
    <property type="entry name" value="Diguanylate_Cyclase"/>
</dbReference>
<dbReference type="Pfam" id="PF00990">
    <property type="entry name" value="GGDEF"/>
    <property type="match status" value="1"/>
</dbReference>
<dbReference type="InterPro" id="IPR029787">
    <property type="entry name" value="Nucleotide_cyclase"/>
</dbReference>
<evidence type="ECO:0000313" key="3">
    <source>
        <dbReference type="EMBL" id="MBD3931528.1"/>
    </source>
</evidence>
<dbReference type="CDD" id="cd01949">
    <property type="entry name" value="GGDEF"/>
    <property type="match status" value="1"/>
</dbReference>
<feature type="domain" description="GGDEF" evidence="2">
    <location>
        <begin position="71"/>
        <end position="214"/>
    </location>
</feature>
<proteinExistence type="predicted"/>
<reference evidence="3" key="1">
    <citation type="submission" date="2020-09" db="EMBL/GenBank/DDBJ databases">
        <title>Secondary metabolite and genome analysis of marine Streptomyces chumphonensis KK1-2T.</title>
        <authorList>
            <person name="Phongsopitanun W."/>
            <person name="Kanchanasin P."/>
            <person name="Pittayakhajonwut P."/>
            <person name="Suwanborirux K."/>
            <person name="Tanasupawat S."/>
        </authorList>
    </citation>
    <scope>NUCLEOTIDE SEQUENCE</scope>
    <source>
        <strain evidence="3">KK1-2</strain>
    </source>
</reference>
<dbReference type="PROSITE" id="PS50887">
    <property type="entry name" value="GGDEF"/>
    <property type="match status" value="1"/>
</dbReference>
<evidence type="ECO:0000313" key="4">
    <source>
        <dbReference type="Proteomes" id="UP000632289"/>
    </source>
</evidence>
<dbReference type="InterPro" id="IPR043128">
    <property type="entry name" value="Rev_trsase/Diguanyl_cyclase"/>
</dbReference>
<sequence length="291" mass="30835">MRTAPRTVNGAPAHGAHGAPPQDRHAPVAPEAPRCPSCGRNFVDGLTGVLDRQAWENRALAALARARDERSPLALVLADLDRFKSVNDTYGHVAGDEVLKATAEVLGRIEGAVVGRYGGHTGDEFLVLLPHSGVDAARRAAGRALEAVRGRTIGVRTSRDASVALTGQTVSMGVAGRVPLGRPEDELFDLLLDCDVALRAAKRAGGDQVRESRPALGARCRRPEPDRPGRTPARTEGRAEHPRQVRIPLAALGHTAQQDGTELVLSVASATHLRDILGRLLDEAPEAPRSG</sequence>